<comment type="similarity">
    <text evidence="1 5">Belongs to the peptidase S41A family.</text>
</comment>
<evidence type="ECO:0000259" key="7">
    <source>
        <dbReference type="PROSITE" id="PS50106"/>
    </source>
</evidence>
<protein>
    <submittedName>
        <fullName evidence="8">S41 family peptidase</fullName>
    </submittedName>
</protein>
<dbReference type="InterPro" id="IPR036034">
    <property type="entry name" value="PDZ_sf"/>
</dbReference>
<organism evidence="8 9">
    <name type="scientific">Suipraeoptans intestinalis</name>
    <dbReference type="NCBI Taxonomy" id="2606628"/>
    <lineage>
        <taxon>Bacteria</taxon>
        <taxon>Bacillati</taxon>
        <taxon>Bacillota</taxon>
        <taxon>Clostridia</taxon>
        <taxon>Lachnospirales</taxon>
        <taxon>Lachnospiraceae</taxon>
        <taxon>Suipraeoptans</taxon>
    </lineage>
</organism>
<dbReference type="PANTHER" id="PTHR32060:SF30">
    <property type="entry name" value="CARBOXY-TERMINAL PROCESSING PROTEASE CTPA"/>
    <property type="match status" value="1"/>
</dbReference>
<dbReference type="Gene3D" id="3.30.750.44">
    <property type="match status" value="1"/>
</dbReference>
<dbReference type="GO" id="GO:0008236">
    <property type="term" value="F:serine-type peptidase activity"/>
    <property type="evidence" value="ECO:0007669"/>
    <property type="project" value="UniProtKB-KW"/>
</dbReference>
<evidence type="ECO:0000256" key="6">
    <source>
        <dbReference type="SAM" id="MobiDB-lite"/>
    </source>
</evidence>
<name>A0A6N7USY9_9FIRM</name>
<dbReference type="Pfam" id="PF22694">
    <property type="entry name" value="CtpB_N-like"/>
    <property type="match status" value="1"/>
</dbReference>
<evidence type="ECO:0000313" key="9">
    <source>
        <dbReference type="Proteomes" id="UP000434409"/>
    </source>
</evidence>
<dbReference type="PANTHER" id="PTHR32060">
    <property type="entry name" value="TAIL-SPECIFIC PROTEASE"/>
    <property type="match status" value="1"/>
</dbReference>
<keyword evidence="2 5" id="KW-0645">Protease</keyword>
<accession>A0A6N7USY9</accession>
<dbReference type="InterPro" id="IPR041489">
    <property type="entry name" value="PDZ_6"/>
</dbReference>
<dbReference type="CDD" id="cd07560">
    <property type="entry name" value="Peptidase_S41_CPP"/>
    <property type="match status" value="1"/>
</dbReference>
<keyword evidence="9" id="KW-1185">Reference proteome</keyword>
<evidence type="ECO:0000256" key="5">
    <source>
        <dbReference type="RuleBase" id="RU004404"/>
    </source>
</evidence>
<dbReference type="SMART" id="SM00245">
    <property type="entry name" value="TSPc"/>
    <property type="match status" value="1"/>
</dbReference>
<dbReference type="InterPro" id="IPR001478">
    <property type="entry name" value="PDZ"/>
</dbReference>
<dbReference type="InterPro" id="IPR055210">
    <property type="entry name" value="CtpA/B_N"/>
</dbReference>
<dbReference type="Pfam" id="PF17820">
    <property type="entry name" value="PDZ_6"/>
    <property type="match status" value="1"/>
</dbReference>
<dbReference type="CDD" id="cd06782">
    <property type="entry name" value="cpPDZ_CPP-like"/>
    <property type="match status" value="1"/>
</dbReference>
<dbReference type="RefSeq" id="WP_154477884.1">
    <property type="nucleotide sequence ID" value="NZ_JAQYBV010000034.1"/>
</dbReference>
<keyword evidence="4 5" id="KW-0720">Serine protease</keyword>
<dbReference type="GO" id="GO:0007165">
    <property type="term" value="P:signal transduction"/>
    <property type="evidence" value="ECO:0007669"/>
    <property type="project" value="TreeGrafter"/>
</dbReference>
<feature type="domain" description="PDZ" evidence="7">
    <location>
        <begin position="89"/>
        <end position="159"/>
    </location>
</feature>
<dbReference type="EMBL" id="VULY01000018">
    <property type="protein sequence ID" value="MSR94311.1"/>
    <property type="molecule type" value="Genomic_DNA"/>
</dbReference>
<dbReference type="Gene3D" id="2.30.42.10">
    <property type="match status" value="1"/>
</dbReference>
<sequence>MKNKKSFLAGALCGALAVLLIVGCIGVGRRLAGLAGNASMEGKVKAIRSMIQEVYIGEVDEKTLQESMLKGYVAGLGDPYSSYFTKEETKEFNEMTSGEFSGVGAILNMNKDTQEVELVKIYKGYPADKAGLKAGDVVIKVDDTDVTGMTLQEVVSMIKGEKGTEVKITVTRGEGEEELTVTAVRDTVQVQTVDYRMLENQIGYIQVTEFDAVTAEQYQKAMDDLTQQGMTGLVVDLRGNPGGSLDTVCQMLDTMLPEGLIVYMEDKSGARTEETSDAEHQFTKPLAVLVDGNSASASEIFAGAIQDYGIGKIVGTQTYGKGVVQQIFELKDGSSVKLTIAEYFTPKGRNINGKGITPDVKLEAPASGSGTGSQTDPGEDAWVAEAVKAISAQ</sequence>
<dbReference type="GO" id="GO:0006508">
    <property type="term" value="P:proteolysis"/>
    <property type="evidence" value="ECO:0007669"/>
    <property type="project" value="UniProtKB-KW"/>
</dbReference>
<evidence type="ECO:0000256" key="4">
    <source>
        <dbReference type="ARBA" id="ARBA00022825"/>
    </source>
</evidence>
<dbReference type="SMART" id="SM00228">
    <property type="entry name" value="PDZ"/>
    <property type="match status" value="1"/>
</dbReference>
<dbReference type="Pfam" id="PF03572">
    <property type="entry name" value="Peptidase_S41"/>
    <property type="match status" value="1"/>
</dbReference>
<dbReference type="Proteomes" id="UP000434409">
    <property type="component" value="Unassembled WGS sequence"/>
</dbReference>
<evidence type="ECO:0000256" key="1">
    <source>
        <dbReference type="ARBA" id="ARBA00009179"/>
    </source>
</evidence>
<gene>
    <name evidence="8" type="ORF">FYJ34_08585</name>
</gene>
<dbReference type="PROSITE" id="PS50106">
    <property type="entry name" value="PDZ"/>
    <property type="match status" value="1"/>
</dbReference>
<dbReference type="SUPFAM" id="SSF52096">
    <property type="entry name" value="ClpP/crotonase"/>
    <property type="match status" value="1"/>
</dbReference>
<dbReference type="NCBIfam" id="TIGR00225">
    <property type="entry name" value="prc"/>
    <property type="match status" value="1"/>
</dbReference>
<reference evidence="8 9" key="1">
    <citation type="submission" date="2019-08" db="EMBL/GenBank/DDBJ databases">
        <title>In-depth cultivation of the pig gut microbiome towards novel bacterial diversity and tailored functional studies.</title>
        <authorList>
            <person name="Wylensek D."/>
            <person name="Hitch T.C.A."/>
            <person name="Clavel T."/>
        </authorList>
    </citation>
    <scope>NUCLEOTIDE SEQUENCE [LARGE SCALE GENOMIC DNA]</scope>
    <source>
        <strain evidence="8 9">68-1-5</strain>
    </source>
</reference>
<comment type="caution">
    <text evidence="8">The sequence shown here is derived from an EMBL/GenBank/DDBJ whole genome shotgun (WGS) entry which is preliminary data.</text>
</comment>
<dbReference type="InterPro" id="IPR005151">
    <property type="entry name" value="Tail-specific_protease"/>
</dbReference>
<dbReference type="Gene3D" id="3.90.226.10">
    <property type="entry name" value="2-enoyl-CoA Hydratase, Chain A, domain 1"/>
    <property type="match status" value="1"/>
</dbReference>
<evidence type="ECO:0000256" key="3">
    <source>
        <dbReference type="ARBA" id="ARBA00022801"/>
    </source>
</evidence>
<evidence type="ECO:0000256" key="2">
    <source>
        <dbReference type="ARBA" id="ARBA00022670"/>
    </source>
</evidence>
<dbReference type="GO" id="GO:0030288">
    <property type="term" value="C:outer membrane-bounded periplasmic space"/>
    <property type="evidence" value="ECO:0007669"/>
    <property type="project" value="TreeGrafter"/>
</dbReference>
<keyword evidence="3 5" id="KW-0378">Hydrolase</keyword>
<evidence type="ECO:0000313" key="8">
    <source>
        <dbReference type="EMBL" id="MSR94311.1"/>
    </source>
</evidence>
<dbReference type="GO" id="GO:0004175">
    <property type="term" value="F:endopeptidase activity"/>
    <property type="evidence" value="ECO:0007669"/>
    <property type="project" value="TreeGrafter"/>
</dbReference>
<dbReference type="InterPro" id="IPR029045">
    <property type="entry name" value="ClpP/crotonase-like_dom_sf"/>
</dbReference>
<dbReference type="PROSITE" id="PS51257">
    <property type="entry name" value="PROKAR_LIPOPROTEIN"/>
    <property type="match status" value="1"/>
</dbReference>
<feature type="region of interest" description="Disordered" evidence="6">
    <location>
        <begin position="354"/>
        <end position="380"/>
    </location>
</feature>
<dbReference type="AlphaFoldDB" id="A0A6N7USY9"/>
<proteinExistence type="inferred from homology"/>
<dbReference type="InterPro" id="IPR004447">
    <property type="entry name" value="Peptidase_S41A"/>
</dbReference>
<dbReference type="SUPFAM" id="SSF50156">
    <property type="entry name" value="PDZ domain-like"/>
    <property type="match status" value="1"/>
</dbReference>